<dbReference type="Pfam" id="PF25872">
    <property type="entry name" value="HTH_77"/>
    <property type="match status" value="1"/>
</dbReference>
<accession>A0A918QCC0</accession>
<comment type="caution">
    <text evidence="2">The sequence shown here is derived from an EMBL/GenBank/DDBJ whole genome shotgun (WGS) entry which is preliminary data.</text>
</comment>
<gene>
    <name evidence="2" type="ORF">GCM10010365_71940</name>
</gene>
<keyword evidence="3" id="KW-1185">Reference proteome</keyword>
<protein>
    <recommendedName>
        <fullName evidence="1">Winged helix-turn-helix domain-containing protein</fullName>
    </recommendedName>
</protein>
<dbReference type="PANTHER" id="PTHR47691:SF3">
    <property type="entry name" value="HTH-TYPE TRANSCRIPTIONAL REGULATOR RV0890C-RELATED"/>
    <property type="match status" value="1"/>
</dbReference>
<dbReference type="InterPro" id="IPR058852">
    <property type="entry name" value="HTH_77"/>
</dbReference>
<name>A0A918QCC0_9ACTN</name>
<dbReference type="Gene3D" id="3.40.50.300">
    <property type="entry name" value="P-loop containing nucleotide triphosphate hydrolases"/>
    <property type="match status" value="1"/>
</dbReference>
<feature type="domain" description="Winged helix-turn-helix" evidence="1">
    <location>
        <begin position="261"/>
        <end position="330"/>
    </location>
</feature>
<organism evidence="2 3">
    <name type="scientific">Streptomyces poonensis</name>
    <dbReference type="NCBI Taxonomy" id="68255"/>
    <lineage>
        <taxon>Bacteria</taxon>
        <taxon>Bacillati</taxon>
        <taxon>Actinomycetota</taxon>
        <taxon>Actinomycetes</taxon>
        <taxon>Kitasatosporales</taxon>
        <taxon>Streptomycetaceae</taxon>
        <taxon>Streptomyces</taxon>
    </lineage>
</organism>
<reference evidence="2" key="2">
    <citation type="submission" date="2020-09" db="EMBL/GenBank/DDBJ databases">
        <authorList>
            <person name="Sun Q."/>
            <person name="Ohkuma M."/>
        </authorList>
    </citation>
    <scope>NUCLEOTIDE SEQUENCE</scope>
    <source>
        <strain evidence="2">JCM 4815</strain>
    </source>
</reference>
<evidence type="ECO:0000313" key="2">
    <source>
        <dbReference type="EMBL" id="GGZ40896.1"/>
    </source>
</evidence>
<dbReference type="PANTHER" id="PTHR47691">
    <property type="entry name" value="REGULATOR-RELATED"/>
    <property type="match status" value="1"/>
</dbReference>
<dbReference type="AlphaFoldDB" id="A0A918QCC0"/>
<proteinExistence type="predicted"/>
<dbReference type="PRINTS" id="PR00364">
    <property type="entry name" value="DISEASERSIST"/>
</dbReference>
<dbReference type="Proteomes" id="UP000622166">
    <property type="component" value="Unassembled WGS sequence"/>
</dbReference>
<evidence type="ECO:0000313" key="3">
    <source>
        <dbReference type="Proteomes" id="UP000622166"/>
    </source>
</evidence>
<dbReference type="SUPFAM" id="SSF52540">
    <property type="entry name" value="P-loop containing nucleoside triphosphate hydrolases"/>
    <property type="match status" value="1"/>
</dbReference>
<reference evidence="2" key="1">
    <citation type="journal article" date="2014" name="Int. J. Syst. Evol. Microbiol.">
        <title>Complete genome sequence of Corynebacterium casei LMG S-19264T (=DSM 44701T), isolated from a smear-ripened cheese.</title>
        <authorList>
            <consortium name="US DOE Joint Genome Institute (JGI-PGF)"/>
            <person name="Walter F."/>
            <person name="Albersmeier A."/>
            <person name="Kalinowski J."/>
            <person name="Ruckert C."/>
        </authorList>
    </citation>
    <scope>NUCLEOTIDE SEQUENCE</scope>
    <source>
        <strain evidence="2">JCM 4815</strain>
    </source>
</reference>
<dbReference type="InterPro" id="IPR027417">
    <property type="entry name" value="P-loop_NTPase"/>
</dbReference>
<evidence type="ECO:0000259" key="1">
    <source>
        <dbReference type="Pfam" id="PF25872"/>
    </source>
</evidence>
<sequence>MWHAEPTAGVIGRTRELTQVERLLRRRARVVTVTGPPGAGKSTVAAVAASRPGRDVYVERFRPSWEEIQDPEVVPHVVADALRTPDDCTLSRLEMLLDTLEGRSLLLVLHDCDHLIGGVTELVNAVVGHCREVDFLVSARQPLHVPGEQIVVLPPLAPAAALALFTAVARETAPPLPQTEHDQALVAEVCELLDRLPLAVELAARSLSDMSLEQLAELVRTRCLTLGAYLPLTNGRPLHHVTLANAISWSHELCTPPQRLLWARLSAFDGGFGTAEAVARCADELLPPATVADGAAQLLDRSLLLADRPGAGQARYRMPRTIRAYGATMLRYLGEAG</sequence>
<dbReference type="EMBL" id="BMVW01000025">
    <property type="protein sequence ID" value="GGZ40896.1"/>
    <property type="molecule type" value="Genomic_DNA"/>
</dbReference>